<dbReference type="KEGG" id="cfus:CYFUS_006600"/>
<organism evidence="1 2">
    <name type="scientific">Cystobacter fuscus</name>
    <dbReference type="NCBI Taxonomy" id="43"/>
    <lineage>
        <taxon>Bacteria</taxon>
        <taxon>Pseudomonadati</taxon>
        <taxon>Myxococcota</taxon>
        <taxon>Myxococcia</taxon>
        <taxon>Myxococcales</taxon>
        <taxon>Cystobacterineae</taxon>
        <taxon>Archangiaceae</taxon>
        <taxon>Cystobacter</taxon>
    </lineage>
</organism>
<proteinExistence type="predicted"/>
<reference evidence="1 2" key="1">
    <citation type="submission" date="2017-06" db="EMBL/GenBank/DDBJ databases">
        <title>Sequencing and comparative analysis of myxobacterial genomes.</title>
        <authorList>
            <person name="Rupp O."/>
            <person name="Goesmann A."/>
            <person name="Sogaard-Andersen L."/>
        </authorList>
    </citation>
    <scope>NUCLEOTIDE SEQUENCE [LARGE SCALE GENOMIC DNA]</scope>
    <source>
        <strain evidence="1 2">DSM 52655</strain>
    </source>
</reference>
<accession>A0A250JC52</accession>
<evidence type="ECO:0000313" key="1">
    <source>
        <dbReference type="EMBL" id="ATB41138.1"/>
    </source>
</evidence>
<dbReference type="RefSeq" id="WP_095988909.1">
    <property type="nucleotide sequence ID" value="NZ_CP022098.1"/>
</dbReference>
<dbReference type="AlphaFoldDB" id="A0A250JC52"/>
<sequence length="145" mass="14761">MHPTAVDIGAFLRSATPDGKIQGYPPSLLSAGTDYGDAFSVVGARSCMLTVSTGAATGTPATQKATVSLESAPPGASPTWVTVENSTVDLTADETSDEVDLNLTRLPSGHTQLRCKVVTVFTGGSSPKQYVAASVTLGGFSTLPV</sequence>
<protein>
    <submittedName>
        <fullName evidence="1">Uncharacterized protein</fullName>
    </submittedName>
</protein>
<name>A0A250JC52_9BACT</name>
<gene>
    <name evidence="1" type="ORF">CYFUS_006600</name>
</gene>
<evidence type="ECO:0000313" key="2">
    <source>
        <dbReference type="Proteomes" id="UP000217257"/>
    </source>
</evidence>
<dbReference type="Proteomes" id="UP000217257">
    <property type="component" value="Chromosome"/>
</dbReference>
<dbReference type="EMBL" id="CP022098">
    <property type="protein sequence ID" value="ATB41138.1"/>
    <property type="molecule type" value="Genomic_DNA"/>
</dbReference>